<comment type="caution">
    <text evidence="18">The sequence shown here is derived from an EMBL/GenBank/DDBJ whole genome shotgun (WGS) entry which is preliminary data.</text>
</comment>
<keyword evidence="19" id="KW-1185">Reference proteome</keyword>
<dbReference type="STRING" id="187330.AMS58_15490"/>
<dbReference type="InterPro" id="IPR033939">
    <property type="entry name" value="BCAT_family"/>
</dbReference>
<evidence type="ECO:0000313" key="18">
    <source>
        <dbReference type="EMBL" id="KPH58014.1"/>
    </source>
</evidence>
<dbReference type="EMBL" id="LHPH01000027">
    <property type="protein sequence ID" value="KPH58014.1"/>
    <property type="molecule type" value="Genomic_DNA"/>
</dbReference>
<organism evidence="18 19">
    <name type="scientific">Pseudoalteromonas porphyrae</name>
    <dbReference type="NCBI Taxonomy" id="187330"/>
    <lineage>
        <taxon>Bacteria</taxon>
        <taxon>Pseudomonadati</taxon>
        <taxon>Pseudomonadota</taxon>
        <taxon>Gammaproteobacteria</taxon>
        <taxon>Alteromonadales</taxon>
        <taxon>Pseudoalteromonadaceae</taxon>
        <taxon>Pseudoalteromonas</taxon>
    </lineage>
</organism>
<evidence type="ECO:0000256" key="5">
    <source>
        <dbReference type="ARBA" id="ARBA00005072"/>
    </source>
</evidence>
<evidence type="ECO:0000256" key="11">
    <source>
        <dbReference type="ARBA" id="ARBA00022679"/>
    </source>
</evidence>
<evidence type="ECO:0000256" key="14">
    <source>
        <dbReference type="ARBA" id="ARBA00048212"/>
    </source>
</evidence>
<gene>
    <name evidence="18" type="ORF">ADS77_18335</name>
</gene>
<comment type="cofactor">
    <cofactor evidence="1">
        <name>pyridoxal 5'-phosphate</name>
        <dbReference type="ChEBI" id="CHEBI:597326"/>
    </cofactor>
</comment>
<dbReference type="UniPathway" id="UPA00048">
    <property type="reaction ID" value="UER00073"/>
</dbReference>
<accession>A0A0N1MR96</accession>
<dbReference type="Pfam" id="PF01063">
    <property type="entry name" value="Aminotran_4"/>
    <property type="match status" value="1"/>
</dbReference>
<dbReference type="Gene3D" id="3.20.10.10">
    <property type="entry name" value="D-amino Acid Aminotransferase, subunit A, domain 2"/>
    <property type="match status" value="1"/>
</dbReference>
<dbReference type="UniPathway" id="UPA00047">
    <property type="reaction ID" value="UER00058"/>
</dbReference>
<evidence type="ECO:0000256" key="15">
    <source>
        <dbReference type="ARBA" id="ARBA00048798"/>
    </source>
</evidence>
<sequence>MAAFGTVFMPQMIQARFTDNAWSESSVVPSDKIELHAGAHVLHYSSTCFEGLKAFRHEDGSVYIFRMDANIARMIQSSHLLSLPEVDGPMLEKMIIDIVRQYADETPLPPGSMYIRPTHIGTEAAIGKAAVPSLNSLLYVLLSPVGDYFAGGATALRVLLEEDGMRCAPHMGMIKSGGNYASALAPITAARVKYKADQILFCPGGDVQETGAANFILIDGNEIITKALDSTFLHGVTRSSILTIAKDLGMTVSERNFTVTELLERAAKPGTEAALSGTAAVLTPVGTFIHNDTEYKVGSGEPGPTTMRLRQALNDIQWGKAQDTHGWLTKIDV</sequence>
<dbReference type="RefSeq" id="WP_054205950.1">
    <property type="nucleotide sequence ID" value="NZ_LHPH01000027.1"/>
</dbReference>
<evidence type="ECO:0000256" key="3">
    <source>
        <dbReference type="ARBA" id="ARBA00004824"/>
    </source>
</evidence>
<evidence type="ECO:0000256" key="8">
    <source>
        <dbReference type="ARBA" id="ARBA00018179"/>
    </source>
</evidence>
<comment type="catalytic activity">
    <reaction evidence="14">
        <text>L-valine + 2-oxoglutarate = 3-methyl-2-oxobutanoate + L-glutamate</text>
        <dbReference type="Rhea" id="RHEA:24813"/>
        <dbReference type="ChEBI" id="CHEBI:11851"/>
        <dbReference type="ChEBI" id="CHEBI:16810"/>
        <dbReference type="ChEBI" id="CHEBI:29985"/>
        <dbReference type="ChEBI" id="CHEBI:57762"/>
        <dbReference type="EC" id="2.6.1.42"/>
    </reaction>
</comment>
<evidence type="ECO:0000256" key="7">
    <source>
        <dbReference type="ARBA" id="ARBA00013053"/>
    </source>
</evidence>
<evidence type="ECO:0000256" key="1">
    <source>
        <dbReference type="ARBA" id="ARBA00001933"/>
    </source>
</evidence>
<keyword evidence="9 18" id="KW-0032">Aminotransferase</keyword>
<keyword evidence="10" id="KW-0028">Amino-acid biosynthesis</keyword>
<dbReference type="GO" id="GO:0009098">
    <property type="term" value="P:L-leucine biosynthetic process"/>
    <property type="evidence" value="ECO:0007669"/>
    <property type="project" value="UniProtKB-UniPathway"/>
</dbReference>
<evidence type="ECO:0000256" key="4">
    <source>
        <dbReference type="ARBA" id="ARBA00004931"/>
    </source>
</evidence>
<reference evidence="18 19" key="1">
    <citation type="submission" date="2015-08" db="EMBL/GenBank/DDBJ databases">
        <title>Draft Genome Sequence of Pseudoalteromonas porphyrae UCD-SED14.</title>
        <authorList>
            <person name="Coil D.A."/>
            <person name="Jospin G."/>
            <person name="Lee R.D."/>
            <person name="Eisen J.A."/>
        </authorList>
    </citation>
    <scope>NUCLEOTIDE SEQUENCE [LARGE SCALE GENOMIC DNA]</scope>
    <source>
        <strain evidence="18 19">UCD-SED14</strain>
    </source>
</reference>
<evidence type="ECO:0000256" key="6">
    <source>
        <dbReference type="ARBA" id="ARBA00009320"/>
    </source>
</evidence>
<feature type="modified residue" description="N6-(pyridoxal phosphate)lysine" evidence="17">
    <location>
        <position position="175"/>
    </location>
</feature>
<comment type="catalytic activity">
    <reaction evidence="16">
        <text>L-leucine + 2-oxoglutarate = 4-methyl-2-oxopentanoate + L-glutamate</text>
        <dbReference type="Rhea" id="RHEA:18321"/>
        <dbReference type="ChEBI" id="CHEBI:16810"/>
        <dbReference type="ChEBI" id="CHEBI:17865"/>
        <dbReference type="ChEBI" id="CHEBI:29985"/>
        <dbReference type="ChEBI" id="CHEBI:57427"/>
        <dbReference type="EC" id="2.6.1.42"/>
    </reaction>
</comment>
<dbReference type="SUPFAM" id="SSF56752">
    <property type="entry name" value="D-aminoacid aminotransferase-like PLP-dependent enzymes"/>
    <property type="match status" value="1"/>
</dbReference>
<comment type="catalytic activity">
    <reaction evidence="15">
        <text>L-isoleucine + 2-oxoglutarate = (S)-3-methyl-2-oxopentanoate + L-glutamate</text>
        <dbReference type="Rhea" id="RHEA:24801"/>
        <dbReference type="ChEBI" id="CHEBI:16810"/>
        <dbReference type="ChEBI" id="CHEBI:29985"/>
        <dbReference type="ChEBI" id="CHEBI:35146"/>
        <dbReference type="ChEBI" id="CHEBI:58045"/>
        <dbReference type="EC" id="2.6.1.42"/>
    </reaction>
</comment>
<evidence type="ECO:0000256" key="9">
    <source>
        <dbReference type="ARBA" id="ARBA00022576"/>
    </source>
</evidence>
<evidence type="ECO:0000256" key="17">
    <source>
        <dbReference type="PIRSR" id="PIRSR006468-1"/>
    </source>
</evidence>
<dbReference type="Proteomes" id="UP000037848">
    <property type="component" value="Unassembled WGS sequence"/>
</dbReference>
<dbReference type="InterPro" id="IPR043131">
    <property type="entry name" value="BCAT-like_N"/>
</dbReference>
<keyword evidence="13" id="KW-0100">Branched-chain amino acid biosynthesis</keyword>
<dbReference type="EC" id="2.6.1.42" evidence="7"/>
<dbReference type="GO" id="GO:0009097">
    <property type="term" value="P:isoleucine biosynthetic process"/>
    <property type="evidence" value="ECO:0007669"/>
    <property type="project" value="UniProtKB-UniPathway"/>
</dbReference>
<evidence type="ECO:0000256" key="13">
    <source>
        <dbReference type="ARBA" id="ARBA00023304"/>
    </source>
</evidence>
<dbReference type="PANTHER" id="PTHR11825:SF44">
    <property type="entry name" value="BRANCHED-CHAIN-AMINO-ACID AMINOTRANSFERASE"/>
    <property type="match status" value="1"/>
</dbReference>
<comment type="pathway">
    <text evidence="4">Amino-acid biosynthesis; L-valine biosynthesis; L-valine from pyruvate: step 4/4.</text>
</comment>
<evidence type="ECO:0000256" key="2">
    <source>
        <dbReference type="ARBA" id="ARBA00003109"/>
    </source>
</evidence>
<comment type="pathway">
    <text evidence="3">Amino-acid biosynthesis; L-isoleucine biosynthesis; L-isoleucine from 2-oxobutanoate: step 4/4.</text>
</comment>
<evidence type="ECO:0000313" key="19">
    <source>
        <dbReference type="Proteomes" id="UP000037848"/>
    </source>
</evidence>
<comment type="function">
    <text evidence="2">Acts on leucine, isoleucine and valine.</text>
</comment>
<dbReference type="NCBIfam" id="NF009897">
    <property type="entry name" value="PRK13357.1"/>
    <property type="match status" value="1"/>
</dbReference>
<keyword evidence="11 18" id="KW-0808">Transferase</keyword>
<comment type="pathway">
    <text evidence="5">Amino-acid biosynthesis; L-leucine biosynthesis; L-leucine from 3-methyl-2-oxobutanoate: step 4/4.</text>
</comment>
<dbReference type="UniPathway" id="UPA00049">
    <property type="reaction ID" value="UER00062"/>
</dbReference>
<dbReference type="InterPro" id="IPR036038">
    <property type="entry name" value="Aminotransferase-like"/>
</dbReference>
<evidence type="ECO:0000256" key="16">
    <source>
        <dbReference type="ARBA" id="ARBA00049229"/>
    </source>
</evidence>
<dbReference type="NCBIfam" id="TIGR01123">
    <property type="entry name" value="ilvE_II"/>
    <property type="match status" value="1"/>
</dbReference>
<dbReference type="InterPro" id="IPR001544">
    <property type="entry name" value="Aminotrans_IV"/>
</dbReference>
<dbReference type="Gene3D" id="3.30.470.10">
    <property type="match status" value="1"/>
</dbReference>
<keyword evidence="12" id="KW-0663">Pyridoxal phosphate</keyword>
<dbReference type="PANTHER" id="PTHR11825">
    <property type="entry name" value="SUBGROUP IIII AMINOTRANSFERASE"/>
    <property type="match status" value="1"/>
</dbReference>
<evidence type="ECO:0000256" key="12">
    <source>
        <dbReference type="ARBA" id="ARBA00022898"/>
    </source>
</evidence>
<name>A0A0N1MR96_9GAMM</name>
<comment type="similarity">
    <text evidence="6">Belongs to the class-IV pyridoxal-phosphate-dependent aminotransferase family.</text>
</comment>
<dbReference type="InterPro" id="IPR043132">
    <property type="entry name" value="BCAT-like_C"/>
</dbReference>
<protein>
    <recommendedName>
        <fullName evidence="8">Branched-chain-amino-acid aminotransferase</fullName>
        <ecNumber evidence="7">2.6.1.42</ecNumber>
    </recommendedName>
</protein>
<dbReference type="InterPro" id="IPR005786">
    <property type="entry name" value="B_amino_transII"/>
</dbReference>
<dbReference type="GO" id="GO:0004084">
    <property type="term" value="F:branched-chain-amino-acid transaminase activity"/>
    <property type="evidence" value="ECO:0007669"/>
    <property type="project" value="UniProtKB-EC"/>
</dbReference>
<proteinExistence type="inferred from homology"/>
<dbReference type="PIRSF" id="PIRSF006468">
    <property type="entry name" value="BCAT1"/>
    <property type="match status" value="1"/>
</dbReference>
<dbReference type="CDD" id="cd01557">
    <property type="entry name" value="BCAT_beta_family"/>
    <property type="match status" value="1"/>
</dbReference>
<dbReference type="OrthoDB" id="9804984at2"/>
<dbReference type="AlphaFoldDB" id="A0A0N1MR96"/>
<evidence type="ECO:0000256" key="10">
    <source>
        <dbReference type="ARBA" id="ARBA00022605"/>
    </source>
</evidence>
<dbReference type="PATRIC" id="fig|187330.3.peg.2315"/>
<dbReference type="GO" id="GO:0009099">
    <property type="term" value="P:L-valine biosynthetic process"/>
    <property type="evidence" value="ECO:0007669"/>
    <property type="project" value="UniProtKB-UniPathway"/>
</dbReference>